<feature type="region of interest" description="Disordered" evidence="1">
    <location>
        <begin position="173"/>
        <end position="266"/>
    </location>
</feature>
<proteinExistence type="predicted"/>
<evidence type="ECO:0000256" key="2">
    <source>
        <dbReference type="SAM" id="Phobius"/>
    </source>
</evidence>
<reference evidence="3 4" key="1">
    <citation type="journal article" date="2012" name="Science">
        <title>The Paleozoic origin of enzymatic lignin decomposition reconstructed from 31 fungal genomes.</title>
        <authorList>
            <person name="Floudas D."/>
            <person name="Binder M."/>
            <person name="Riley R."/>
            <person name="Barry K."/>
            <person name="Blanchette R.A."/>
            <person name="Henrissat B."/>
            <person name="Martinez A.T."/>
            <person name="Otillar R."/>
            <person name="Spatafora J.W."/>
            <person name="Yadav J.S."/>
            <person name="Aerts A."/>
            <person name="Benoit I."/>
            <person name="Boyd A."/>
            <person name="Carlson A."/>
            <person name="Copeland A."/>
            <person name="Coutinho P.M."/>
            <person name="de Vries R.P."/>
            <person name="Ferreira P."/>
            <person name="Findley K."/>
            <person name="Foster B."/>
            <person name="Gaskell J."/>
            <person name="Glotzer D."/>
            <person name="Gorecki P."/>
            <person name="Heitman J."/>
            <person name="Hesse C."/>
            <person name="Hori C."/>
            <person name="Igarashi K."/>
            <person name="Jurgens J.A."/>
            <person name="Kallen N."/>
            <person name="Kersten P."/>
            <person name="Kohler A."/>
            <person name="Kuees U."/>
            <person name="Kumar T.K.A."/>
            <person name="Kuo A."/>
            <person name="LaButti K."/>
            <person name="Larrondo L.F."/>
            <person name="Lindquist E."/>
            <person name="Ling A."/>
            <person name="Lombard V."/>
            <person name="Lucas S."/>
            <person name="Lundell T."/>
            <person name="Martin R."/>
            <person name="McLaughlin D.J."/>
            <person name="Morgenstern I."/>
            <person name="Morin E."/>
            <person name="Murat C."/>
            <person name="Nagy L.G."/>
            <person name="Nolan M."/>
            <person name="Ohm R.A."/>
            <person name="Patyshakuliyeva A."/>
            <person name="Rokas A."/>
            <person name="Ruiz-Duenas F.J."/>
            <person name="Sabat G."/>
            <person name="Salamov A."/>
            <person name="Samejima M."/>
            <person name="Schmutz J."/>
            <person name="Slot J.C."/>
            <person name="St John F."/>
            <person name="Stenlid J."/>
            <person name="Sun H."/>
            <person name="Sun S."/>
            <person name="Syed K."/>
            <person name="Tsang A."/>
            <person name="Wiebenga A."/>
            <person name="Young D."/>
            <person name="Pisabarro A."/>
            <person name="Eastwood D.C."/>
            <person name="Martin F."/>
            <person name="Cullen D."/>
            <person name="Grigoriev I.V."/>
            <person name="Hibbett D.S."/>
        </authorList>
    </citation>
    <scope>NUCLEOTIDE SEQUENCE [LARGE SCALE GENOMIC DNA]</scope>
    <source>
        <strain evidence="3 4">ATCC 11539</strain>
    </source>
</reference>
<dbReference type="RefSeq" id="XP_007866806.1">
    <property type="nucleotide sequence ID" value="XM_007868615.1"/>
</dbReference>
<evidence type="ECO:0000313" key="4">
    <source>
        <dbReference type="Proteomes" id="UP000030669"/>
    </source>
</evidence>
<dbReference type="Proteomes" id="UP000030669">
    <property type="component" value="Unassembled WGS sequence"/>
</dbReference>
<feature type="compositionally biased region" description="Polar residues" evidence="1">
    <location>
        <begin position="202"/>
        <end position="214"/>
    </location>
</feature>
<feature type="transmembrane region" description="Helical" evidence="2">
    <location>
        <begin position="49"/>
        <end position="71"/>
    </location>
</feature>
<keyword evidence="4" id="KW-1185">Reference proteome</keyword>
<sequence>MSTTTALSSVASSSVSITASGTTSSVPTTTDATGGDGGRSDTSSSLYLFTFLATLFLLLFVSCAIVLRSFILRRRFRRSMEEAIAAGILFTGPQTDYRKRNIGEKPVMWDVSVAPSGWTWDDMKPVAARSLSNVSPLPPDSAPSDVPNNNEISPTRSAAVFNRALRPFLRRNSSAATFPAPSSPTQPASPRSPTGVEPASPNPTAQTSQVQVSVLIQMPSPHRSHASSSTAKGKERSSTGGDWDDEEFPDVVIGVAEEPCRGQLEQ</sequence>
<accession>S7RP07</accession>
<keyword evidence="2" id="KW-0472">Membrane</keyword>
<name>S7RP07_GLOTA</name>
<organism evidence="3 4">
    <name type="scientific">Gloeophyllum trabeum (strain ATCC 11539 / FP-39264 / Madison 617)</name>
    <name type="common">Brown rot fungus</name>
    <dbReference type="NCBI Taxonomy" id="670483"/>
    <lineage>
        <taxon>Eukaryota</taxon>
        <taxon>Fungi</taxon>
        <taxon>Dikarya</taxon>
        <taxon>Basidiomycota</taxon>
        <taxon>Agaricomycotina</taxon>
        <taxon>Agaricomycetes</taxon>
        <taxon>Gloeophyllales</taxon>
        <taxon>Gloeophyllaceae</taxon>
        <taxon>Gloeophyllum</taxon>
    </lineage>
</organism>
<feature type="compositionally biased region" description="Low complexity" evidence="1">
    <location>
        <begin position="173"/>
        <end position="194"/>
    </location>
</feature>
<evidence type="ECO:0000313" key="3">
    <source>
        <dbReference type="EMBL" id="EPQ54504.1"/>
    </source>
</evidence>
<keyword evidence="2" id="KW-1133">Transmembrane helix</keyword>
<keyword evidence="2" id="KW-0812">Transmembrane</keyword>
<dbReference type="OrthoDB" id="3256943at2759"/>
<gene>
    <name evidence="3" type="ORF">GLOTRDRAFT_129866</name>
</gene>
<dbReference type="OMA" id="IAMPNPH"/>
<protein>
    <submittedName>
        <fullName evidence="3">Uncharacterized protein</fullName>
    </submittedName>
</protein>
<dbReference type="GeneID" id="19302015"/>
<evidence type="ECO:0000256" key="1">
    <source>
        <dbReference type="SAM" id="MobiDB-lite"/>
    </source>
</evidence>
<dbReference type="eggNOG" id="ENOG502SA64">
    <property type="taxonomic scope" value="Eukaryota"/>
</dbReference>
<feature type="compositionally biased region" description="Polar residues" evidence="1">
    <location>
        <begin position="146"/>
        <end position="155"/>
    </location>
</feature>
<dbReference type="AlphaFoldDB" id="S7RP07"/>
<feature type="region of interest" description="Disordered" evidence="1">
    <location>
        <begin position="131"/>
        <end position="155"/>
    </location>
</feature>
<dbReference type="HOGENOM" id="CLU_051368_3_0_1"/>
<dbReference type="KEGG" id="gtr:GLOTRDRAFT_129866"/>
<dbReference type="EMBL" id="KB469303">
    <property type="protein sequence ID" value="EPQ54504.1"/>
    <property type="molecule type" value="Genomic_DNA"/>
</dbReference>